<evidence type="ECO:0000313" key="7">
    <source>
        <dbReference type="Proteomes" id="UP000199208"/>
    </source>
</evidence>
<dbReference type="OrthoDB" id="9797586at2"/>
<comment type="catalytic activity">
    <reaction evidence="1">
        <text>ATP + protein L-histidine = ADP + protein N-phospho-L-histidine.</text>
        <dbReference type="EC" id="2.7.13.3"/>
    </reaction>
</comment>
<keyword evidence="3 6" id="KW-0808">Transferase</keyword>
<dbReference type="GO" id="GO:0000160">
    <property type="term" value="P:phosphorelay signal transduction system"/>
    <property type="evidence" value="ECO:0007669"/>
    <property type="project" value="UniProtKB-KW"/>
</dbReference>
<dbReference type="CDD" id="cd00075">
    <property type="entry name" value="HATPase"/>
    <property type="match status" value="1"/>
</dbReference>
<evidence type="ECO:0000256" key="1">
    <source>
        <dbReference type="ARBA" id="ARBA00000085"/>
    </source>
</evidence>
<evidence type="ECO:0000259" key="5">
    <source>
        <dbReference type="PROSITE" id="PS50109"/>
    </source>
</evidence>
<keyword evidence="4" id="KW-0902">Two-component regulatory system</keyword>
<proteinExistence type="predicted"/>
<dbReference type="Proteomes" id="UP000199208">
    <property type="component" value="Unassembled WGS sequence"/>
</dbReference>
<dbReference type="InterPro" id="IPR005467">
    <property type="entry name" value="His_kinase_dom"/>
</dbReference>
<dbReference type="GO" id="GO:0004673">
    <property type="term" value="F:protein histidine kinase activity"/>
    <property type="evidence" value="ECO:0007669"/>
    <property type="project" value="UniProtKB-EC"/>
</dbReference>
<dbReference type="PANTHER" id="PTHR43065">
    <property type="entry name" value="SENSOR HISTIDINE KINASE"/>
    <property type="match status" value="1"/>
</dbReference>
<dbReference type="PROSITE" id="PS50109">
    <property type="entry name" value="HIS_KIN"/>
    <property type="match status" value="1"/>
</dbReference>
<keyword evidence="7" id="KW-1185">Reference proteome</keyword>
<dbReference type="InterPro" id="IPR036890">
    <property type="entry name" value="HATPase_C_sf"/>
</dbReference>
<organism evidence="6 7">
    <name type="scientific">Acidaminobacter hydrogenoformans DSM 2784</name>
    <dbReference type="NCBI Taxonomy" id="1120920"/>
    <lineage>
        <taxon>Bacteria</taxon>
        <taxon>Bacillati</taxon>
        <taxon>Bacillota</taxon>
        <taxon>Clostridia</taxon>
        <taxon>Peptostreptococcales</taxon>
        <taxon>Acidaminobacteraceae</taxon>
        <taxon>Acidaminobacter</taxon>
    </lineage>
</organism>
<evidence type="ECO:0000313" key="6">
    <source>
        <dbReference type="EMBL" id="SCZ80735.1"/>
    </source>
</evidence>
<dbReference type="PRINTS" id="PR00344">
    <property type="entry name" value="BCTRLSENSOR"/>
</dbReference>
<sequence>MRELSLHILDIAQNSIVAEAATLRIVIIESKKEDRLTVKIKDDGRGMDEETVKRVVDPFYTTRTTRKVGLGIPMFKEKAESCDGDFELKSELGVGTELNATFRLSHIDRVPLGNLTDTIVTIALASPKTDLILTHYVDDQKFSLSTREIRRMLGEDVPLDNIDVVRWLREYVHENIAGIGSEAVY</sequence>
<dbReference type="AlphaFoldDB" id="A0A1G5S2Y1"/>
<dbReference type="Pfam" id="PF02518">
    <property type="entry name" value="HATPase_c"/>
    <property type="match status" value="1"/>
</dbReference>
<dbReference type="RefSeq" id="WP_092591855.1">
    <property type="nucleotide sequence ID" value="NZ_FMWL01000014.1"/>
</dbReference>
<dbReference type="InterPro" id="IPR003594">
    <property type="entry name" value="HATPase_dom"/>
</dbReference>
<feature type="domain" description="Histidine kinase" evidence="5">
    <location>
        <begin position="1"/>
        <end position="106"/>
    </location>
</feature>
<accession>A0A1G5S2Y1</accession>
<keyword evidence="3 6" id="KW-0418">Kinase</keyword>
<dbReference type="STRING" id="1120920.SAMN03080599_02418"/>
<dbReference type="Gene3D" id="3.30.565.10">
    <property type="entry name" value="Histidine kinase-like ATPase, C-terminal domain"/>
    <property type="match status" value="1"/>
</dbReference>
<dbReference type="SUPFAM" id="SSF55874">
    <property type="entry name" value="ATPase domain of HSP90 chaperone/DNA topoisomerase II/histidine kinase"/>
    <property type="match status" value="1"/>
</dbReference>
<evidence type="ECO:0000256" key="3">
    <source>
        <dbReference type="ARBA" id="ARBA00022777"/>
    </source>
</evidence>
<reference evidence="6 7" key="1">
    <citation type="submission" date="2016-10" db="EMBL/GenBank/DDBJ databases">
        <authorList>
            <person name="de Groot N.N."/>
        </authorList>
    </citation>
    <scope>NUCLEOTIDE SEQUENCE [LARGE SCALE GENOMIC DNA]</scope>
    <source>
        <strain evidence="6 7">DSM 2784</strain>
    </source>
</reference>
<dbReference type="InterPro" id="IPR004358">
    <property type="entry name" value="Sig_transdc_His_kin-like_C"/>
</dbReference>
<evidence type="ECO:0000256" key="2">
    <source>
        <dbReference type="ARBA" id="ARBA00012438"/>
    </source>
</evidence>
<dbReference type="EC" id="2.7.13.3" evidence="2"/>
<protein>
    <recommendedName>
        <fullName evidence="2">histidine kinase</fullName>
        <ecNumber evidence="2">2.7.13.3</ecNumber>
    </recommendedName>
</protein>
<name>A0A1G5S2Y1_9FIRM</name>
<dbReference type="EMBL" id="FMWL01000014">
    <property type="protein sequence ID" value="SCZ80735.1"/>
    <property type="molecule type" value="Genomic_DNA"/>
</dbReference>
<gene>
    <name evidence="6" type="ORF">SAMN03080599_02418</name>
</gene>
<evidence type="ECO:0000256" key="4">
    <source>
        <dbReference type="ARBA" id="ARBA00023012"/>
    </source>
</evidence>